<evidence type="ECO:0000256" key="1">
    <source>
        <dbReference type="SAM" id="MobiDB-lite"/>
    </source>
</evidence>
<keyword evidence="3" id="KW-1185">Reference proteome</keyword>
<dbReference type="Gene3D" id="1.20.58.2220">
    <property type="entry name" value="Formin, FH2 domain"/>
    <property type="match status" value="1"/>
</dbReference>
<gene>
    <name evidence="2" type="ORF">H5410_038144</name>
</gene>
<name>A0A9J5YBH6_SOLCO</name>
<dbReference type="PANTHER" id="PTHR23213">
    <property type="entry name" value="FORMIN-RELATED"/>
    <property type="match status" value="1"/>
</dbReference>
<accession>A0A9J5YBH6</accession>
<dbReference type="Proteomes" id="UP000824120">
    <property type="component" value="Chromosome 7"/>
</dbReference>
<feature type="compositionally biased region" description="Polar residues" evidence="1">
    <location>
        <begin position="109"/>
        <end position="119"/>
    </location>
</feature>
<evidence type="ECO:0000313" key="3">
    <source>
        <dbReference type="Proteomes" id="UP000824120"/>
    </source>
</evidence>
<organism evidence="2 3">
    <name type="scientific">Solanum commersonii</name>
    <name type="common">Commerson's wild potato</name>
    <name type="synonym">Commerson's nightshade</name>
    <dbReference type="NCBI Taxonomy" id="4109"/>
    <lineage>
        <taxon>Eukaryota</taxon>
        <taxon>Viridiplantae</taxon>
        <taxon>Streptophyta</taxon>
        <taxon>Embryophyta</taxon>
        <taxon>Tracheophyta</taxon>
        <taxon>Spermatophyta</taxon>
        <taxon>Magnoliopsida</taxon>
        <taxon>eudicotyledons</taxon>
        <taxon>Gunneridae</taxon>
        <taxon>Pentapetalae</taxon>
        <taxon>asterids</taxon>
        <taxon>lamiids</taxon>
        <taxon>Solanales</taxon>
        <taxon>Solanaceae</taxon>
        <taxon>Solanoideae</taxon>
        <taxon>Solaneae</taxon>
        <taxon>Solanum</taxon>
    </lineage>
</organism>
<sequence length="188" mass="20475">MMSLVKSTGDYFHGNSEKDEGLRLFSVVSDFLIMLDKACTVVRNSTKIPVKAPRKGALTSPFQESCPESLPDICKQLFPAIQERQMHDSSIGHPISKPLPVNPPYKPQNGPNSQGTNQEHQNYLSAAVSRCSVAGIAFLALLIFCVKNKREEIAPNDGQRDGKPPLNLNAGYSLNVKCASAVNDADPH</sequence>
<dbReference type="InterPro" id="IPR027643">
    <property type="entry name" value="Formin-like_plant"/>
</dbReference>
<protein>
    <submittedName>
        <fullName evidence="2">Uncharacterized protein</fullName>
    </submittedName>
</protein>
<dbReference type="PANTHER" id="PTHR23213:SF351">
    <property type="entry name" value="FORMIN-LIKE PROTEIN"/>
    <property type="match status" value="1"/>
</dbReference>
<reference evidence="2 3" key="1">
    <citation type="submission" date="2020-09" db="EMBL/GenBank/DDBJ databases">
        <title>De no assembly of potato wild relative species, Solanum commersonii.</title>
        <authorList>
            <person name="Cho K."/>
        </authorList>
    </citation>
    <scope>NUCLEOTIDE SEQUENCE [LARGE SCALE GENOMIC DNA]</scope>
    <source>
        <strain evidence="2">LZ3.2</strain>
        <tissue evidence="2">Leaf</tissue>
    </source>
</reference>
<proteinExistence type="predicted"/>
<dbReference type="InterPro" id="IPR042201">
    <property type="entry name" value="FH2_Formin_sf"/>
</dbReference>
<dbReference type="SUPFAM" id="SSF101447">
    <property type="entry name" value="Formin homology 2 domain (FH2 domain)"/>
    <property type="match status" value="1"/>
</dbReference>
<feature type="region of interest" description="Disordered" evidence="1">
    <location>
        <begin position="90"/>
        <end position="119"/>
    </location>
</feature>
<dbReference type="GO" id="GO:0051015">
    <property type="term" value="F:actin filament binding"/>
    <property type="evidence" value="ECO:0007669"/>
    <property type="project" value="InterPro"/>
</dbReference>
<dbReference type="GO" id="GO:0045010">
    <property type="term" value="P:actin nucleation"/>
    <property type="evidence" value="ECO:0007669"/>
    <property type="project" value="InterPro"/>
</dbReference>
<evidence type="ECO:0000313" key="2">
    <source>
        <dbReference type="EMBL" id="KAG5596912.1"/>
    </source>
</evidence>
<dbReference type="EMBL" id="JACXVP010000007">
    <property type="protein sequence ID" value="KAG5596912.1"/>
    <property type="molecule type" value="Genomic_DNA"/>
</dbReference>
<comment type="caution">
    <text evidence="2">The sequence shown here is derived from an EMBL/GenBank/DDBJ whole genome shotgun (WGS) entry which is preliminary data.</text>
</comment>
<dbReference type="OrthoDB" id="1730719at2759"/>
<dbReference type="AlphaFoldDB" id="A0A9J5YBH6"/>